<comment type="caution">
    <text evidence="4">The sequence shown here is derived from an EMBL/GenBank/DDBJ whole genome shotgun (WGS) entry which is preliminary data.</text>
</comment>
<evidence type="ECO:0000313" key="4">
    <source>
        <dbReference type="EMBL" id="MFD2600831.1"/>
    </source>
</evidence>
<feature type="compositionally biased region" description="Basic and acidic residues" evidence="2">
    <location>
        <begin position="249"/>
        <end position="259"/>
    </location>
</feature>
<keyword evidence="5" id="KW-1185">Reference proteome</keyword>
<evidence type="ECO:0000256" key="1">
    <source>
        <dbReference type="PROSITE-ProRule" id="PRU00339"/>
    </source>
</evidence>
<reference evidence="5" key="1">
    <citation type="journal article" date="2019" name="Int. J. Syst. Evol. Microbiol.">
        <title>The Global Catalogue of Microorganisms (GCM) 10K type strain sequencing project: providing services to taxonomists for standard genome sequencing and annotation.</title>
        <authorList>
            <consortium name="The Broad Institute Genomics Platform"/>
            <consortium name="The Broad Institute Genome Sequencing Center for Infectious Disease"/>
            <person name="Wu L."/>
            <person name="Ma J."/>
        </authorList>
    </citation>
    <scope>NUCLEOTIDE SEQUENCE [LARGE SCALE GENOMIC DNA]</scope>
    <source>
        <strain evidence="5">KCTC 42107</strain>
    </source>
</reference>
<dbReference type="InterPro" id="IPR019734">
    <property type="entry name" value="TPR_rpt"/>
</dbReference>
<dbReference type="PROSITE" id="PS50293">
    <property type="entry name" value="TPR_REGION"/>
    <property type="match status" value="1"/>
</dbReference>
<keyword evidence="1" id="KW-0802">TPR repeat</keyword>
<dbReference type="RefSeq" id="WP_379819498.1">
    <property type="nucleotide sequence ID" value="NZ_JBHUMD010000003.1"/>
</dbReference>
<evidence type="ECO:0000256" key="2">
    <source>
        <dbReference type="SAM" id="MobiDB-lite"/>
    </source>
</evidence>
<dbReference type="Proteomes" id="UP001597480">
    <property type="component" value="Unassembled WGS sequence"/>
</dbReference>
<feature type="repeat" description="TPR" evidence="1">
    <location>
        <begin position="95"/>
        <end position="128"/>
    </location>
</feature>
<evidence type="ECO:0000313" key="5">
    <source>
        <dbReference type="Proteomes" id="UP001597480"/>
    </source>
</evidence>
<evidence type="ECO:0000256" key="3">
    <source>
        <dbReference type="SAM" id="SignalP"/>
    </source>
</evidence>
<sequence>MRRLFTYGLLLFTVLSFAQAKPKRDKDLEKGNKEFKSNHYIEAEADYRISKSKSPTKASAAYNLGNAIYRQGQSAEAAYAYVESIKNARTKQQKHMAYHNLGNIFMKEKNYQEAVEAYKNALRNNPADEKTRYNFALAKEMLKNNPPPPQKPPQDDKDKKDQNKDDKQQQPNGGGGNDQKDKGDKGKDKGDNGDQKDNKGNEKGDQKKDGDKGEPKDDGDQKDKGQPKPEAGPSPSKQRMENLLDAMNNEEKKIQDKVNGRKVKVRPNNNQQKDW</sequence>
<dbReference type="PROSITE" id="PS50005">
    <property type="entry name" value="TPR"/>
    <property type="match status" value="1"/>
</dbReference>
<dbReference type="SUPFAM" id="SSF48452">
    <property type="entry name" value="TPR-like"/>
    <property type="match status" value="1"/>
</dbReference>
<name>A0ABW5NP08_9FLAO</name>
<dbReference type="EMBL" id="JBHUMD010000003">
    <property type="protein sequence ID" value="MFD2600831.1"/>
    <property type="molecule type" value="Genomic_DNA"/>
</dbReference>
<feature type="compositionally biased region" description="Basic and acidic residues" evidence="2">
    <location>
        <begin position="178"/>
        <end position="227"/>
    </location>
</feature>
<gene>
    <name evidence="4" type="ORF">ACFSR3_02070</name>
</gene>
<feature type="region of interest" description="Disordered" evidence="2">
    <location>
        <begin position="141"/>
        <end position="275"/>
    </location>
</feature>
<proteinExistence type="predicted"/>
<dbReference type="Pfam" id="PF13432">
    <property type="entry name" value="TPR_16"/>
    <property type="match status" value="1"/>
</dbReference>
<protein>
    <submittedName>
        <fullName evidence="4">Tetratricopeptide repeat protein</fullName>
    </submittedName>
</protein>
<feature type="compositionally biased region" description="Basic and acidic residues" evidence="2">
    <location>
        <begin position="153"/>
        <end position="168"/>
    </location>
</feature>
<dbReference type="Gene3D" id="1.25.40.10">
    <property type="entry name" value="Tetratricopeptide repeat domain"/>
    <property type="match status" value="1"/>
</dbReference>
<dbReference type="SMART" id="SM00028">
    <property type="entry name" value="TPR"/>
    <property type="match status" value="2"/>
</dbReference>
<keyword evidence="3" id="KW-0732">Signal</keyword>
<dbReference type="Pfam" id="PF00515">
    <property type="entry name" value="TPR_1"/>
    <property type="match status" value="1"/>
</dbReference>
<accession>A0ABW5NP08</accession>
<feature type="signal peptide" evidence="3">
    <location>
        <begin position="1"/>
        <end position="20"/>
    </location>
</feature>
<feature type="chain" id="PRO_5045261950" evidence="3">
    <location>
        <begin position="21"/>
        <end position="275"/>
    </location>
</feature>
<dbReference type="InterPro" id="IPR011990">
    <property type="entry name" value="TPR-like_helical_dom_sf"/>
</dbReference>
<organism evidence="4 5">
    <name type="scientific">Flavobacterium suzhouense</name>
    <dbReference type="NCBI Taxonomy" id="1529638"/>
    <lineage>
        <taxon>Bacteria</taxon>
        <taxon>Pseudomonadati</taxon>
        <taxon>Bacteroidota</taxon>
        <taxon>Flavobacteriia</taxon>
        <taxon>Flavobacteriales</taxon>
        <taxon>Flavobacteriaceae</taxon>
        <taxon>Flavobacterium</taxon>
    </lineage>
</organism>